<organism evidence="1 2">
    <name type="scientific">Microbacterium telephonicum</name>
    <dbReference type="NCBI Taxonomy" id="1714841"/>
    <lineage>
        <taxon>Bacteria</taxon>
        <taxon>Bacillati</taxon>
        <taxon>Actinomycetota</taxon>
        <taxon>Actinomycetes</taxon>
        <taxon>Micrococcales</taxon>
        <taxon>Microbacteriaceae</taxon>
        <taxon>Microbacterium</taxon>
    </lineage>
</organism>
<dbReference type="Proteomes" id="UP000273158">
    <property type="component" value="Unassembled WGS sequence"/>
</dbReference>
<dbReference type="AlphaFoldDB" id="A0A498C386"/>
<dbReference type="RefSeq" id="WP_121059944.1">
    <property type="nucleotide sequence ID" value="NZ_RCDB01000003.1"/>
</dbReference>
<keyword evidence="2" id="KW-1185">Reference proteome</keyword>
<accession>A0A498C386</accession>
<dbReference type="OrthoDB" id="4991523at2"/>
<dbReference type="EMBL" id="RCDB01000003">
    <property type="protein sequence ID" value="RLK47620.1"/>
    <property type="molecule type" value="Genomic_DNA"/>
</dbReference>
<comment type="caution">
    <text evidence="1">The sequence shown here is derived from an EMBL/GenBank/DDBJ whole genome shotgun (WGS) entry which is preliminary data.</text>
</comment>
<evidence type="ECO:0008006" key="3">
    <source>
        <dbReference type="Google" id="ProtNLM"/>
    </source>
</evidence>
<evidence type="ECO:0000313" key="1">
    <source>
        <dbReference type="EMBL" id="RLK47620.1"/>
    </source>
</evidence>
<sequence>MRFADVEAAVIPFIKARAGGVTVSTKVPATRPATFVRAWANGGAAINRVLEDVQVTVDVWAPSQPAASALAATIRTAFLNDLQAAFPLVRGVSEVTRPYSQPDETSERYRATYSLRVRATRT</sequence>
<name>A0A498C386_9MICO</name>
<proteinExistence type="predicted"/>
<evidence type="ECO:0000313" key="2">
    <source>
        <dbReference type="Proteomes" id="UP000273158"/>
    </source>
</evidence>
<protein>
    <recommendedName>
        <fullName evidence="3">DUF3168 domain-containing protein</fullName>
    </recommendedName>
</protein>
<reference evidence="1 2" key="1">
    <citation type="journal article" date="2015" name="Stand. Genomic Sci.">
        <title>Genomic Encyclopedia of Bacterial and Archaeal Type Strains, Phase III: the genomes of soil and plant-associated and newly described type strains.</title>
        <authorList>
            <person name="Whitman W.B."/>
            <person name="Woyke T."/>
            <person name="Klenk H.P."/>
            <person name="Zhou Y."/>
            <person name="Lilburn T.G."/>
            <person name="Beck B.J."/>
            <person name="De Vos P."/>
            <person name="Vandamme P."/>
            <person name="Eisen J.A."/>
            <person name="Garrity G."/>
            <person name="Hugenholtz P."/>
            <person name="Kyrpides N.C."/>
        </authorList>
    </citation>
    <scope>NUCLEOTIDE SEQUENCE [LARGE SCALE GENOMIC DNA]</scope>
    <source>
        <strain evidence="1 2">S2T63</strain>
    </source>
</reference>
<gene>
    <name evidence="1" type="ORF">C7474_2212</name>
</gene>